<name>A0A8S4PUH3_OWEFU</name>
<dbReference type="EMBL" id="CAIIXF020000010">
    <property type="protein sequence ID" value="CAH1797723.1"/>
    <property type="molecule type" value="Genomic_DNA"/>
</dbReference>
<dbReference type="PANTHER" id="PTHR31854:SF2">
    <property type="entry name" value="TUBULIN POLYGLUTAMYLASE COMPLEX SUBUNIT 2"/>
    <property type="match status" value="1"/>
</dbReference>
<dbReference type="InterPro" id="IPR039231">
    <property type="entry name" value="TPGS2"/>
</dbReference>
<dbReference type="SUPFAM" id="SSF160631">
    <property type="entry name" value="SMI1/KNR4-like"/>
    <property type="match status" value="1"/>
</dbReference>
<feature type="domain" description="Knr4/Smi1-like" evidence="2">
    <location>
        <begin position="37"/>
        <end position="190"/>
    </location>
</feature>
<proteinExistence type="predicted"/>
<dbReference type="Proteomes" id="UP000749559">
    <property type="component" value="Unassembled WGS sequence"/>
</dbReference>
<sequence length="311" mass="34495">MAESKSKTYFEQLTFGVVKSLDKRKGICDVRLIEKTPAERHTVISWEQKHSCFLPEDVKSFFLTTDGLVLKWSVKVNDSVLPIGRVEINGISGLTKIAPGNSITAAKGAPDLNDIESSDEETEGDETSYPRFNPSCRIFELDPCGGFGMVCLVYRNTKPGVPAHDPEIWFMDRAYRWHFLADNFTAYFRLMVAHVGLPQWQYAFTDIGLSPFAEQWFNVYAPLRMGLDSGDYSENYEETGLEDTPNPCLDVGKVFKGKSDKKKQAASSGQAGKKKPGPPSTTQVTNKPGSGPSATRSQPTTSQPQYKAVSR</sequence>
<accession>A0A8S4PUH3</accession>
<protein>
    <recommendedName>
        <fullName evidence="2">Knr4/Smi1-like domain-containing protein</fullName>
    </recommendedName>
</protein>
<feature type="compositionally biased region" description="Polar residues" evidence="1">
    <location>
        <begin position="280"/>
        <end position="305"/>
    </location>
</feature>
<dbReference type="Gene3D" id="3.40.1580.10">
    <property type="entry name" value="SMI1/KNR4-like"/>
    <property type="match status" value="1"/>
</dbReference>
<comment type="caution">
    <text evidence="3">The sequence shown here is derived from an EMBL/GenBank/DDBJ whole genome shotgun (WGS) entry which is preliminary data.</text>
</comment>
<organism evidence="3 4">
    <name type="scientific">Owenia fusiformis</name>
    <name type="common">Polychaete worm</name>
    <dbReference type="NCBI Taxonomy" id="6347"/>
    <lineage>
        <taxon>Eukaryota</taxon>
        <taxon>Metazoa</taxon>
        <taxon>Spiralia</taxon>
        <taxon>Lophotrochozoa</taxon>
        <taxon>Annelida</taxon>
        <taxon>Polychaeta</taxon>
        <taxon>Sedentaria</taxon>
        <taxon>Canalipalpata</taxon>
        <taxon>Sabellida</taxon>
        <taxon>Oweniida</taxon>
        <taxon>Oweniidae</taxon>
        <taxon>Owenia</taxon>
    </lineage>
</organism>
<evidence type="ECO:0000256" key="1">
    <source>
        <dbReference type="SAM" id="MobiDB-lite"/>
    </source>
</evidence>
<dbReference type="Pfam" id="PF09346">
    <property type="entry name" value="SMI1_KNR4"/>
    <property type="match status" value="1"/>
</dbReference>
<evidence type="ECO:0000313" key="4">
    <source>
        <dbReference type="Proteomes" id="UP000749559"/>
    </source>
</evidence>
<dbReference type="InterPro" id="IPR037883">
    <property type="entry name" value="Knr4/Smi1-like_sf"/>
</dbReference>
<dbReference type="AlphaFoldDB" id="A0A8S4PUH3"/>
<dbReference type="InterPro" id="IPR018958">
    <property type="entry name" value="Knr4/Smi1-like_dom"/>
</dbReference>
<dbReference type="OrthoDB" id="10249691at2759"/>
<dbReference type="SMART" id="SM00860">
    <property type="entry name" value="SMI1_KNR4"/>
    <property type="match status" value="1"/>
</dbReference>
<keyword evidence="4" id="KW-1185">Reference proteome</keyword>
<evidence type="ECO:0000313" key="3">
    <source>
        <dbReference type="EMBL" id="CAH1797723.1"/>
    </source>
</evidence>
<feature type="region of interest" description="Disordered" evidence="1">
    <location>
        <begin position="109"/>
        <end position="128"/>
    </location>
</feature>
<feature type="region of interest" description="Disordered" evidence="1">
    <location>
        <begin position="235"/>
        <end position="311"/>
    </location>
</feature>
<feature type="compositionally biased region" description="Acidic residues" evidence="1">
    <location>
        <begin position="113"/>
        <end position="126"/>
    </location>
</feature>
<dbReference type="PANTHER" id="PTHR31854">
    <property type="entry name" value="TUBULIN POLYGLUTAMYLASE COMPLEX SUBUNIT 2"/>
    <property type="match status" value="1"/>
</dbReference>
<gene>
    <name evidence="3" type="ORF">OFUS_LOCUS21958</name>
</gene>
<reference evidence="3" key="1">
    <citation type="submission" date="2022-03" db="EMBL/GenBank/DDBJ databases">
        <authorList>
            <person name="Martin C."/>
        </authorList>
    </citation>
    <scope>NUCLEOTIDE SEQUENCE</scope>
</reference>
<evidence type="ECO:0000259" key="2">
    <source>
        <dbReference type="SMART" id="SM00860"/>
    </source>
</evidence>